<evidence type="ECO:0000256" key="2">
    <source>
        <dbReference type="ARBA" id="ARBA00022908"/>
    </source>
</evidence>
<dbReference type="PANTHER" id="PTHR30629:SF2">
    <property type="entry name" value="PROPHAGE INTEGRASE INTS-RELATED"/>
    <property type="match status" value="1"/>
</dbReference>
<comment type="similarity">
    <text evidence="1">Belongs to the 'phage' integrase family.</text>
</comment>
<organism evidence="5 6">
    <name type="scientific">Parvularcula lutaonensis</name>
    <dbReference type="NCBI Taxonomy" id="491923"/>
    <lineage>
        <taxon>Bacteria</taxon>
        <taxon>Pseudomonadati</taxon>
        <taxon>Pseudomonadota</taxon>
        <taxon>Alphaproteobacteria</taxon>
        <taxon>Parvularculales</taxon>
        <taxon>Parvularculaceae</taxon>
        <taxon>Parvularcula</taxon>
    </lineage>
</organism>
<proteinExistence type="inferred from homology"/>
<dbReference type="SUPFAM" id="SSF56349">
    <property type="entry name" value="DNA breaking-rejoining enzymes"/>
    <property type="match status" value="1"/>
</dbReference>
<dbReference type="PANTHER" id="PTHR30629">
    <property type="entry name" value="PROPHAGE INTEGRASE"/>
    <property type="match status" value="1"/>
</dbReference>
<evidence type="ECO:0000256" key="1">
    <source>
        <dbReference type="ARBA" id="ARBA00008857"/>
    </source>
</evidence>
<dbReference type="InterPro" id="IPR013762">
    <property type="entry name" value="Integrase-like_cat_sf"/>
</dbReference>
<name>A0ABV7M8R2_9PROT</name>
<keyword evidence="2" id="KW-0229">DNA integration</keyword>
<evidence type="ECO:0000256" key="3">
    <source>
        <dbReference type="ARBA" id="ARBA00023172"/>
    </source>
</evidence>
<dbReference type="InterPro" id="IPR011010">
    <property type="entry name" value="DNA_brk_join_enz"/>
</dbReference>
<evidence type="ECO:0000259" key="4">
    <source>
        <dbReference type="PROSITE" id="PS51898"/>
    </source>
</evidence>
<dbReference type="Pfam" id="PF00589">
    <property type="entry name" value="Phage_integrase"/>
    <property type="match status" value="1"/>
</dbReference>
<evidence type="ECO:0000313" key="5">
    <source>
        <dbReference type="EMBL" id="MFC3301155.1"/>
    </source>
</evidence>
<keyword evidence="3" id="KW-0233">DNA recombination</keyword>
<comment type="caution">
    <text evidence="5">The sequence shown here is derived from an EMBL/GenBank/DDBJ whole genome shotgun (WGS) entry which is preliminary data.</text>
</comment>
<sequence length="170" mass="19481">MLALKLLALLAPRPGELQQARWAEFDFEKRVWGIPADRTKKRKEHRAPLADDALEILRELHELTGWGELVLPSLRSPKRPISENTLNQAIRNLGFSKDEMTAHGFRTTFSTLANESGLWNPDAIERALAHTEQDDIRRAYARGEFWDERVKLAAWWGGEISTMRADYVSS</sequence>
<keyword evidence="6" id="KW-1185">Reference proteome</keyword>
<gene>
    <name evidence="5" type="ORF">ACFONP_00235</name>
</gene>
<feature type="domain" description="Tyr recombinase" evidence="4">
    <location>
        <begin position="1"/>
        <end position="154"/>
    </location>
</feature>
<dbReference type="Gene3D" id="1.10.443.10">
    <property type="entry name" value="Intergrase catalytic core"/>
    <property type="match status" value="1"/>
</dbReference>
<dbReference type="InterPro" id="IPR050808">
    <property type="entry name" value="Phage_Integrase"/>
</dbReference>
<dbReference type="Proteomes" id="UP001595607">
    <property type="component" value="Unassembled WGS sequence"/>
</dbReference>
<dbReference type="CDD" id="cd00801">
    <property type="entry name" value="INT_P4_C"/>
    <property type="match status" value="1"/>
</dbReference>
<accession>A0ABV7M8R2</accession>
<dbReference type="EMBL" id="JBHRVA010000001">
    <property type="protein sequence ID" value="MFC3301155.1"/>
    <property type="molecule type" value="Genomic_DNA"/>
</dbReference>
<dbReference type="RefSeq" id="WP_229786261.1">
    <property type="nucleotide sequence ID" value="NZ_BMXU01000003.1"/>
</dbReference>
<dbReference type="PROSITE" id="PS51898">
    <property type="entry name" value="TYR_RECOMBINASE"/>
    <property type="match status" value="1"/>
</dbReference>
<protein>
    <submittedName>
        <fullName evidence="5">Tyrosine-type recombinase/integrase</fullName>
    </submittedName>
</protein>
<evidence type="ECO:0000313" key="6">
    <source>
        <dbReference type="Proteomes" id="UP001595607"/>
    </source>
</evidence>
<reference evidence="6" key="1">
    <citation type="journal article" date="2019" name="Int. J. Syst. Evol. Microbiol.">
        <title>The Global Catalogue of Microorganisms (GCM) 10K type strain sequencing project: providing services to taxonomists for standard genome sequencing and annotation.</title>
        <authorList>
            <consortium name="The Broad Institute Genomics Platform"/>
            <consortium name="The Broad Institute Genome Sequencing Center for Infectious Disease"/>
            <person name="Wu L."/>
            <person name="Ma J."/>
        </authorList>
    </citation>
    <scope>NUCLEOTIDE SEQUENCE [LARGE SCALE GENOMIC DNA]</scope>
    <source>
        <strain evidence="6">KCTC 22245</strain>
    </source>
</reference>
<dbReference type="InterPro" id="IPR002104">
    <property type="entry name" value="Integrase_catalytic"/>
</dbReference>